<dbReference type="PANTHER" id="PTHR12526:SF630">
    <property type="entry name" value="GLYCOSYLTRANSFERASE"/>
    <property type="match status" value="1"/>
</dbReference>
<dbReference type="InterPro" id="IPR001296">
    <property type="entry name" value="Glyco_trans_1"/>
</dbReference>
<dbReference type="InterPro" id="IPR028098">
    <property type="entry name" value="Glyco_trans_4-like_N"/>
</dbReference>
<dbReference type="RefSeq" id="WP_254010493.1">
    <property type="nucleotide sequence ID" value="NZ_JAMZMM010000023.1"/>
</dbReference>
<gene>
    <name evidence="3" type="ORF">NJ959_04220</name>
</gene>
<name>A0AAE3GPY3_9CYAN</name>
<feature type="domain" description="Glycosyltransferase subfamily 4-like N-terminal" evidence="2">
    <location>
        <begin position="17"/>
        <end position="181"/>
    </location>
</feature>
<feature type="domain" description="Glycosyl transferase family 1" evidence="1">
    <location>
        <begin position="199"/>
        <end position="349"/>
    </location>
</feature>
<dbReference type="GO" id="GO:0016757">
    <property type="term" value="F:glycosyltransferase activity"/>
    <property type="evidence" value="ECO:0007669"/>
    <property type="project" value="InterPro"/>
</dbReference>
<sequence>MNKLKSIAFIIPDLDGGGLQRVALNLLQGFAMEEIPLDLVVANGEGQFKQMIPSGVRVIDLKIPIQPRFSSVIQIILPLVRYLRKEKPEILVCHLFTSNVVAAIAKIIALSPVKLAFVEHISLADKKDRLNTLQEKFLPIAMQWLYPTVDGVIAVSKGLARELESYLHLKADSIKTIYNPVLATNLLVKAQAQVEHPWFKDGELPIILGVGRLVKQKDFTTLIRAFAIVRQFQPSRLVILGEGEQKDRLMALARELGVENDVAFLGFVENPYSYMARSSVFVLSSIQEGLPTVLIEAMAIGTPVVSTNCPSGPDEILANGKYGELVPVGDSKAMADGILRVLSGQVKSVEADWINQFTLEAATQHYLNILGVNKYESV</sequence>
<dbReference type="Pfam" id="PF00534">
    <property type="entry name" value="Glycos_transf_1"/>
    <property type="match status" value="1"/>
</dbReference>
<dbReference type="Gene3D" id="3.40.50.2000">
    <property type="entry name" value="Glycogen Phosphorylase B"/>
    <property type="match status" value="2"/>
</dbReference>
<dbReference type="Pfam" id="PF13439">
    <property type="entry name" value="Glyco_transf_4"/>
    <property type="match status" value="1"/>
</dbReference>
<dbReference type="SUPFAM" id="SSF53756">
    <property type="entry name" value="UDP-Glycosyltransferase/glycogen phosphorylase"/>
    <property type="match status" value="1"/>
</dbReference>
<organism evidence="3 4">
    <name type="scientific">Limnofasciculus baicalensis BBK-W-15</name>
    <dbReference type="NCBI Taxonomy" id="2699891"/>
    <lineage>
        <taxon>Bacteria</taxon>
        <taxon>Bacillati</taxon>
        <taxon>Cyanobacteriota</taxon>
        <taxon>Cyanophyceae</taxon>
        <taxon>Coleofasciculales</taxon>
        <taxon>Coleofasciculaceae</taxon>
        <taxon>Limnofasciculus</taxon>
        <taxon>Limnofasciculus baicalensis</taxon>
    </lineage>
</organism>
<accession>A0AAE3GPY3</accession>
<dbReference type="AlphaFoldDB" id="A0AAE3GPY3"/>
<dbReference type="EMBL" id="JAMZMM010000023">
    <property type="protein sequence ID" value="MCP2727683.1"/>
    <property type="molecule type" value="Genomic_DNA"/>
</dbReference>
<dbReference type="PANTHER" id="PTHR12526">
    <property type="entry name" value="GLYCOSYLTRANSFERASE"/>
    <property type="match status" value="1"/>
</dbReference>
<proteinExistence type="predicted"/>
<evidence type="ECO:0000259" key="2">
    <source>
        <dbReference type="Pfam" id="PF13439"/>
    </source>
</evidence>
<comment type="caution">
    <text evidence="3">The sequence shown here is derived from an EMBL/GenBank/DDBJ whole genome shotgun (WGS) entry which is preliminary data.</text>
</comment>
<reference evidence="3" key="1">
    <citation type="submission" date="2022-06" db="EMBL/GenBank/DDBJ databases">
        <title>New cyanobacteria of genus Symplocastrum in benthos of Lake Baikal.</title>
        <authorList>
            <person name="Sorokovikova E."/>
            <person name="Tikhonova I."/>
            <person name="Krasnopeev A."/>
            <person name="Evseev P."/>
            <person name="Gladkikh A."/>
            <person name="Belykh O."/>
        </authorList>
    </citation>
    <scope>NUCLEOTIDE SEQUENCE</scope>
    <source>
        <strain evidence="3">BBK-W-15</strain>
    </source>
</reference>
<keyword evidence="4" id="KW-1185">Reference proteome</keyword>
<evidence type="ECO:0000313" key="4">
    <source>
        <dbReference type="Proteomes" id="UP001204953"/>
    </source>
</evidence>
<dbReference type="Proteomes" id="UP001204953">
    <property type="component" value="Unassembled WGS sequence"/>
</dbReference>
<dbReference type="CDD" id="cd03811">
    <property type="entry name" value="GT4_GT28_WabH-like"/>
    <property type="match status" value="1"/>
</dbReference>
<evidence type="ECO:0000313" key="3">
    <source>
        <dbReference type="EMBL" id="MCP2727683.1"/>
    </source>
</evidence>
<protein>
    <submittedName>
        <fullName evidence="3">Glycosyltransferase</fullName>
    </submittedName>
</protein>
<evidence type="ECO:0000259" key="1">
    <source>
        <dbReference type="Pfam" id="PF00534"/>
    </source>
</evidence>